<dbReference type="Proteomes" id="UP000006320">
    <property type="component" value="Unassembled WGS sequence"/>
</dbReference>
<comment type="caution">
    <text evidence="1">The sequence shown here is derived from an EMBL/GenBank/DDBJ whole genome shotgun (WGS) entry which is preliminary data.</text>
</comment>
<reference evidence="1 2" key="1">
    <citation type="journal article" date="2017" name="Antonie Van Leeuwenhoek">
        <title>Rhizobium rhizosphaerae sp. nov., a novel species isolated from rice rhizosphere.</title>
        <authorList>
            <person name="Zhao J.J."/>
            <person name="Zhang J."/>
            <person name="Zhang R.J."/>
            <person name="Zhang C.W."/>
            <person name="Yin H.Q."/>
            <person name="Zhang X.X."/>
        </authorList>
    </citation>
    <scope>NUCLEOTIDE SEQUENCE [LARGE SCALE GENOMIC DNA]</scope>
    <source>
        <strain evidence="1 2">S18K6</strain>
    </source>
</reference>
<name>A0AAV3V0Y0_9ALTE</name>
<sequence>MIEASKNSASILSINAFSKYQAIKKSVEDTLNGFLLNRLK</sequence>
<evidence type="ECO:0000313" key="1">
    <source>
        <dbReference type="EMBL" id="GAC10687.1"/>
    </source>
</evidence>
<accession>A0AAV3V0Y0</accession>
<protein>
    <submittedName>
        <fullName evidence="1">Uncharacterized protein</fullName>
    </submittedName>
</protein>
<gene>
    <name evidence="1" type="ORF">GCHA_2744</name>
</gene>
<dbReference type="EMBL" id="BAEM01000034">
    <property type="protein sequence ID" value="GAC10687.1"/>
    <property type="molecule type" value="Genomic_DNA"/>
</dbReference>
<evidence type="ECO:0000313" key="2">
    <source>
        <dbReference type="Proteomes" id="UP000006320"/>
    </source>
</evidence>
<dbReference type="AlphaFoldDB" id="A0AAV3V0Y0"/>
<organism evidence="1 2">
    <name type="scientific">Paraglaciecola chathamensis S18K6</name>
    <dbReference type="NCBI Taxonomy" id="1127672"/>
    <lineage>
        <taxon>Bacteria</taxon>
        <taxon>Pseudomonadati</taxon>
        <taxon>Pseudomonadota</taxon>
        <taxon>Gammaproteobacteria</taxon>
        <taxon>Alteromonadales</taxon>
        <taxon>Alteromonadaceae</taxon>
        <taxon>Paraglaciecola</taxon>
    </lineage>
</organism>
<proteinExistence type="predicted"/>